<keyword evidence="1" id="KW-1133">Transmembrane helix</keyword>
<name>A0A1H7QQU6_HALLR</name>
<gene>
    <name evidence="3" type="ORF">SAMN04488691_105124</name>
</gene>
<sequence>MFSNNRKSKIFTAVITVLVVGSVLIPALSGSVSAYNVAQTEEALQVNIVDSNGNTINYSGIIYADGNVDYIAGEDGMFIHQFSGSQTELDFGGTTHTVSGFSDGERKEITVTVTDDYDTSAGAAGSDGTFNGDDSVSFGTASTLDNPSDYGDTGTITVKLVDSNGSAVDRNYGIRDSTVSGTSGTDGTFTISEATTFSQDADGDYGIVSMYFTDADGMGDVAEDLNLRVYESKHVKYTVTDNGDQTYSVAESVINEPPTADAGSALSVDSVDTAVSFDGTNSSDPDGDSLSYSWNIQSTDSVEDMTGSNPSYTFSEEGTYQVELTVSDGEFTASDTVEVTVGDTSSGDSSGGAFFDSNTDILGQSVSNPVLIIVVMIGAFVVVAIASEEYLE</sequence>
<feature type="domain" description="PKD" evidence="2">
    <location>
        <begin position="258"/>
        <end position="341"/>
    </location>
</feature>
<dbReference type="InterPro" id="IPR035986">
    <property type="entry name" value="PKD_dom_sf"/>
</dbReference>
<dbReference type="InterPro" id="IPR000601">
    <property type="entry name" value="PKD_dom"/>
</dbReference>
<reference evidence="3 4" key="1">
    <citation type="submission" date="2016-10" db="EMBL/GenBank/DDBJ databases">
        <authorList>
            <person name="de Groot N.N."/>
        </authorList>
    </citation>
    <scope>NUCLEOTIDE SEQUENCE [LARGE SCALE GENOMIC DNA]</scope>
    <source>
        <strain evidence="3 4">CDM_5</strain>
    </source>
</reference>
<evidence type="ECO:0000313" key="4">
    <source>
        <dbReference type="Proteomes" id="UP000183894"/>
    </source>
</evidence>
<dbReference type="Gene3D" id="2.60.40.10">
    <property type="entry name" value="Immunoglobulins"/>
    <property type="match status" value="1"/>
</dbReference>
<dbReference type="EMBL" id="FOAD01000005">
    <property type="protein sequence ID" value="SEL50370.1"/>
    <property type="molecule type" value="Genomic_DNA"/>
</dbReference>
<keyword evidence="1" id="KW-0812">Transmembrane</keyword>
<protein>
    <submittedName>
        <fullName evidence="3">PKD domain-containing protein</fullName>
    </submittedName>
</protein>
<accession>A0A1H7QQU6</accession>
<dbReference type="Proteomes" id="UP000183894">
    <property type="component" value="Unassembled WGS sequence"/>
</dbReference>
<dbReference type="OrthoDB" id="178051at2157"/>
<evidence type="ECO:0000256" key="1">
    <source>
        <dbReference type="SAM" id="Phobius"/>
    </source>
</evidence>
<dbReference type="AlphaFoldDB" id="A0A1H7QQU6"/>
<dbReference type="InterPro" id="IPR013783">
    <property type="entry name" value="Ig-like_fold"/>
</dbReference>
<feature type="transmembrane region" description="Helical" evidence="1">
    <location>
        <begin position="366"/>
        <end position="386"/>
    </location>
</feature>
<dbReference type="RefSeq" id="WP_083405294.1">
    <property type="nucleotide sequence ID" value="NZ_FOAD01000005.1"/>
</dbReference>
<dbReference type="PROSITE" id="PS50093">
    <property type="entry name" value="PKD"/>
    <property type="match status" value="1"/>
</dbReference>
<dbReference type="Pfam" id="PF18911">
    <property type="entry name" value="PKD_4"/>
    <property type="match status" value="1"/>
</dbReference>
<dbReference type="CDD" id="cd00146">
    <property type="entry name" value="PKD"/>
    <property type="match status" value="1"/>
</dbReference>
<proteinExistence type="predicted"/>
<evidence type="ECO:0000313" key="3">
    <source>
        <dbReference type="EMBL" id="SEL50370.1"/>
    </source>
</evidence>
<keyword evidence="1" id="KW-0472">Membrane</keyword>
<dbReference type="InterPro" id="IPR022409">
    <property type="entry name" value="PKD/Chitinase_dom"/>
</dbReference>
<evidence type="ECO:0000259" key="2">
    <source>
        <dbReference type="PROSITE" id="PS50093"/>
    </source>
</evidence>
<organism evidence="3 4">
    <name type="scientific">Haloferax larsenii</name>
    <dbReference type="NCBI Taxonomy" id="302484"/>
    <lineage>
        <taxon>Archaea</taxon>
        <taxon>Methanobacteriati</taxon>
        <taxon>Methanobacteriota</taxon>
        <taxon>Stenosarchaea group</taxon>
        <taxon>Halobacteria</taxon>
        <taxon>Halobacteriales</taxon>
        <taxon>Haloferacaceae</taxon>
        <taxon>Haloferax</taxon>
    </lineage>
</organism>
<dbReference type="SUPFAM" id="SSF49299">
    <property type="entry name" value="PKD domain"/>
    <property type="match status" value="1"/>
</dbReference>
<dbReference type="SMART" id="SM00089">
    <property type="entry name" value="PKD"/>
    <property type="match status" value="1"/>
</dbReference>